<evidence type="ECO:0000259" key="10">
    <source>
        <dbReference type="Pfam" id="PF00133"/>
    </source>
</evidence>
<feature type="domain" description="Aminoacyl-tRNA synthetase class Ia" evidence="10">
    <location>
        <begin position="54"/>
        <end position="662"/>
    </location>
</feature>
<protein>
    <recommendedName>
        <fullName evidence="2">isoleucine--tRNA ligase</fullName>
        <ecNumber evidence="2">6.1.1.5</ecNumber>
    </recommendedName>
    <alternativeName>
        <fullName evidence="8">Isoleucyl-tRNA synthetase</fullName>
    </alternativeName>
</protein>
<evidence type="ECO:0000256" key="2">
    <source>
        <dbReference type="ARBA" id="ARBA00013165"/>
    </source>
</evidence>
<dbReference type="EC" id="6.1.1.5" evidence="2"/>
<dbReference type="Gene3D" id="1.10.10.830">
    <property type="entry name" value="Ile-tRNA synthetase CP2 domain-like"/>
    <property type="match status" value="1"/>
</dbReference>
<keyword evidence="7 9" id="KW-0030">Aminoacyl-tRNA synthetase</keyword>
<dbReference type="AlphaFoldDB" id="A0A8J4SF93"/>
<dbReference type="GO" id="GO:0005524">
    <property type="term" value="F:ATP binding"/>
    <property type="evidence" value="ECO:0007669"/>
    <property type="project" value="UniProtKB-KW"/>
</dbReference>
<evidence type="ECO:0000313" key="13">
    <source>
        <dbReference type="Proteomes" id="UP000748531"/>
    </source>
</evidence>
<dbReference type="InterPro" id="IPR009080">
    <property type="entry name" value="tRNAsynth_Ia_anticodon-bd"/>
</dbReference>
<evidence type="ECO:0000256" key="9">
    <source>
        <dbReference type="RuleBase" id="RU363035"/>
    </source>
</evidence>
<dbReference type="InterPro" id="IPR014729">
    <property type="entry name" value="Rossmann-like_a/b/a_fold"/>
</dbReference>
<dbReference type="InterPro" id="IPR050081">
    <property type="entry name" value="Ile-tRNA_ligase"/>
</dbReference>
<dbReference type="InterPro" id="IPR009008">
    <property type="entry name" value="Val/Leu/Ile-tRNA-synth_edit"/>
</dbReference>
<keyword evidence="6 9" id="KW-0648">Protein biosynthesis</keyword>
<dbReference type="GO" id="GO:0005739">
    <property type="term" value="C:mitochondrion"/>
    <property type="evidence" value="ECO:0007669"/>
    <property type="project" value="TreeGrafter"/>
</dbReference>
<dbReference type="InterPro" id="IPR013155">
    <property type="entry name" value="M/V/L/I-tRNA-synth_anticd-bd"/>
</dbReference>
<accession>A0A8J4SF93</accession>
<dbReference type="PRINTS" id="PR00984">
    <property type="entry name" value="TRNASYNTHILE"/>
</dbReference>
<name>A0A8J4SF93_9TREM</name>
<evidence type="ECO:0000256" key="6">
    <source>
        <dbReference type="ARBA" id="ARBA00022917"/>
    </source>
</evidence>
<organism evidence="12 13">
    <name type="scientific">Paragonimus heterotremus</name>
    <dbReference type="NCBI Taxonomy" id="100268"/>
    <lineage>
        <taxon>Eukaryota</taxon>
        <taxon>Metazoa</taxon>
        <taxon>Spiralia</taxon>
        <taxon>Lophotrochozoa</taxon>
        <taxon>Platyhelminthes</taxon>
        <taxon>Trematoda</taxon>
        <taxon>Digenea</taxon>
        <taxon>Plagiorchiida</taxon>
        <taxon>Troglotremata</taxon>
        <taxon>Troglotrematidae</taxon>
        <taxon>Paragonimus</taxon>
    </lineage>
</organism>
<dbReference type="SUPFAM" id="SSF52374">
    <property type="entry name" value="Nucleotidylyl transferase"/>
    <property type="match status" value="1"/>
</dbReference>
<evidence type="ECO:0000256" key="4">
    <source>
        <dbReference type="ARBA" id="ARBA00022741"/>
    </source>
</evidence>
<dbReference type="GO" id="GO:0006428">
    <property type="term" value="P:isoleucyl-tRNA aminoacylation"/>
    <property type="evidence" value="ECO:0007669"/>
    <property type="project" value="InterPro"/>
</dbReference>
<dbReference type="Pfam" id="PF08264">
    <property type="entry name" value="Anticodon_1"/>
    <property type="match status" value="1"/>
</dbReference>
<dbReference type="GO" id="GO:0002161">
    <property type="term" value="F:aminoacyl-tRNA deacylase activity"/>
    <property type="evidence" value="ECO:0007669"/>
    <property type="project" value="InterPro"/>
</dbReference>
<feature type="domain" description="Methionyl/Valyl/Leucyl/Isoleucyl-tRNA synthetase anticodon-binding" evidence="11">
    <location>
        <begin position="759"/>
        <end position="835"/>
    </location>
</feature>
<sequence length="1045" mass="117965">MLLTSKFLRPSPFYRLHARNKGFYSGTINTPVFPFTIHPTRKPQHKLMLSWCEFFKIRAKDETLPEFILHDGPPYANGCLHVGHALNKFLKDIIVRYKLISGYCVNFVPGWDCHGLPIELRAVENQPDCSPQETRQKASAVARMFVDLQKSSFIDWGILADWSEYYTTMDRVFEQTELEVFSTLHAKGLIYRDMLPVHWSYAARTALAESELEYNSEHVSPSMYIRIRMHDLGIRLAHKIPVSAAVYGVVWTTTPWTIPSNEAVAYDPNASYVVLKASSSNDFYIVSNRFAEQLNSMLGRVHLSKVDEVLGADLAQCSYVHPIQSRWENGFHTRPFLPSTHVIDSKGTGLVHCAPCHGREDFVVGQQFSLPMRQIVDETGHFTSDAGKDLSGLPITQTGTNKVLELLQPAILHVETVKHSYPYDWRTKTPVITRLSDQWFLDTAIISKAALEAYQSVEVIPPSQKPSMIPFISSRPRWCLSRQRAWGVPIPVLLRKQNNEPIVDYEFIHHISQRTAQTGSDFWFNESVEELVPQCFWNKWSLHPSEVIKGMDVFDVWYDSGVSWLSILGDGPNHSTNLDNLPVADLYLEGQDQFRGWFSSSLLLSVALRARAPYKSIVVHGLTADSNGRKMSKSLGNVVSPNELLERHEGCVDVLRHWAACSALDSVSTVGHKEVDQHAARYKTLRNSLRFMLGNLSDFQPLDQLYALTGCTTSGLFNTNDLILQLIKATSPSSYASSASLRVLDRAVLCWLGRLVQDAVHIYYPNCRFNTLLSDVDQFVSRLSSIYVTAMKDSLYCDPIANPGRRLTQTVFWLTTECLKAVLAPILPYLVEEVEEAGRKIEGVDHATASFTFGRSLLQRYAGHSLSECDTRPPKSAKSDWVVCLRAMQDWSNLAESGDAVELVYALYLAILDEANAQSVLSSSSVNPLSKFHVEIYVNPKTSDSKLIRSLRLFQPDTSEVNSHSDLCKLLRAASVYWSTRQWERSDSTAIVQIRFQDTLIFVAFHATTADCQCPRCLRFTRIPQFQLCSRCADAIALRSECVSV</sequence>
<dbReference type="PROSITE" id="PS00178">
    <property type="entry name" value="AA_TRNA_LIGASE_I"/>
    <property type="match status" value="1"/>
</dbReference>
<evidence type="ECO:0000259" key="11">
    <source>
        <dbReference type="Pfam" id="PF08264"/>
    </source>
</evidence>
<dbReference type="Gene3D" id="3.90.740.10">
    <property type="entry name" value="Valyl/Leucyl/Isoleucyl-tRNA synthetase, editing domain"/>
    <property type="match status" value="1"/>
</dbReference>
<evidence type="ECO:0000256" key="1">
    <source>
        <dbReference type="ARBA" id="ARBA00005594"/>
    </source>
</evidence>
<keyword evidence="3 9" id="KW-0436">Ligase</keyword>
<evidence type="ECO:0000256" key="5">
    <source>
        <dbReference type="ARBA" id="ARBA00022840"/>
    </source>
</evidence>
<dbReference type="SUPFAM" id="SSF47323">
    <property type="entry name" value="Anticodon-binding domain of a subclass of class I aminoacyl-tRNA synthetases"/>
    <property type="match status" value="1"/>
</dbReference>
<dbReference type="OrthoDB" id="10264412at2759"/>
<dbReference type="Gene3D" id="1.10.730.20">
    <property type="match status" value="1"/>
</dbReference>
<dbReference type="InterPro" id="IPR001412">
    <property type="entry name" value="aa-tRNA-synth_I_CS"/>
</dbReference>
<comment type="similarity">
    <text evidence="1 9">Belongs to the class-I aminoacyl-tRNA synthetase family.</text>
</comment>
<dbReference type="PANTHER" id="PTHR42765:SF1">
    <property type="entry name" value="ISOLEUCINE--TRNA LIGASE, MITOCHONDRIAL"/>
    <property type="match status" value="1"/>
</dbReference>
<dbReference type="InterPro" id="IPR002300">
    <property type="entry name" value="aa-tRNA-synth_Ia"/>
</dbReference>
<proteinExistence type="inferred from homology"/>
<dbReference type="NCBIfam" id="TIGR00392">
    <property type="entry name" value="ileS"/>
    <property type="match status" value="1"/>
</dbReference>
<dbReference type="InterPro" id="IPR002301">
    <property type="entry name" value="Ile-tRNA-ligase"/>
</dbReference>
<gene>
    <name evidence="12" type="ORF">PHET_09712</name>
</gene>
<evidence type="ECO:0000256" key="8">
    <source>
        <dbReference type="ARBA" id="ARBA00032665"/>
    </source>
</evidence>
<keyword evidence="5 9" id="KW-0067">ATP-binding</keyword>
<dbReference type="PANTHER" id="PTHR42765">
    <property type="entry name" value="SOLEUCYL-TRNA SYNTHETASE"/>
    <property type="match status" value="1"/>
</dbReference>
<comment type="caution">
    <text evidence="12">The sequence shown here is derived from an EMBL/GenBank/DDBJ whole genome shotgun (WGS) entry which is preliminary data.</text>
</comment>
<keyword evidence="4 9" id="KW-0547">Nucleotide-binding</keyword>
<dbReference type="SUPFAM" id="SSF50677">
    <property type="entry name" value="ValRS/IleRS/LeuRS editing domain"/>
    <property type="match status" value="1"/>
</dbReference>
<dbReference type="Pfam" id="PF00133">
    <property type="entry name" value="tRNA-synt_1"/>
    <property type="match status" value="1"/>
</dbReference>
<dbReference type="GO" id="GO:0032543">
    <property type="term" value="P:mitochondrial translation"/>
    <property type="evidence" value="ECO:0007669"/>
    <property type="project" value="TreeGrafter"/>
</dbReference>
<evidence type="ECO:0000256" key="3">
    <source>
        <dbReference type="ARBA" id="ARBA00022598"/>
    </source>
</evidence>
<dbReference type="GO" id="GO:0004822">
    <property type="term" value="F:isoleucine-tRNA ligase activity"/>
    <property type="evidence" value="ECO:0007669"/>
    <property type="project" value="UniProtKB-EC"/>
</dbReference>
<reference evidence="12" key="1">
    <citation type="submission" date="2019-05" db="EMBL/GenBank/DDBJ databases">
        <title>Annotation for the trematode Paragonimus heterotremus.</title>
        <authorList>
            <person name="Choi Y.-J."/>
        </authorList>
    </citation>
    <scope>NUCLEOTIDE SEQUENCE</scope>
    <source>
        <strain evidence="12">LC</strain>
    </source>
</reference>
<evidence type="ECO:0000256" key="7">
    <source>
        <dbReference type="ARBA" id="ARBA00023146"/>
    </source>
</evidence>
<dbReference type="EMBL" id="LUCH01017547">
    <property type="protein sequence ID" value="KAF5394893.1"/>
    <property type="molecule type" value="Genomic_DNA"/>
</dbReference>
<dbReference type="FunFam" id="3.90.740.10:FF:000009">
    <property type="entry name" value="Isoleucyl-tRNA synthetase 2, mitochondrial"/>
    <property type="match status" value="1"/>
</dbReference>
<evidence type="ECO:0000313" key="12">
    <source>
        <dbReference type="EMBL" id="KAF5394893.1"/>
    </source>
</evidence>
<keyword evidence="13" id="KW-1185">Reference proteome</keyword>
<dbReference type="Proteomes" id="UP000748531">
    <property type="component" value="Unassembled WGS sequence"/>
</dbReference>
<dbReference type="Gene3D" id="3.40.50.620">
    <property type="entry name" value="HUPs"/>
    <property type="match status" value="2"/>
</dbReference>